<evidence type="ECO:0000259" key="1">
    <source>
        <dbReference type="Pfam" id="PF04273"/>
    </source>
</evidence>
<evidence type="ECO:0000313" key="3">
    <source>
        <dbReference type="Proteomes" id="UP001216907"/>
    </source>
</evidence>
<accession>A0ABT6FEA3</accession>
<gene>
    <name evidence="2" type="ORF">PZE19_18140</name>
</gene>
<keyword evidence="2" id="KW-0808">Transferase</keyword>
<dbReference type="EMBL" id="JARRAG010000002">
    <property type="protein sequence ID" value="MDG3005713.1"/>
    <property type="molecule type" value="Genomic_DNA"/>
</dbReference>
<protein>
    <submittedName>
        <fullName evidence="2">Sulfur transferase domain-containing protein</fullName>
    </submittedName>
</protein>
<dbReference type="GO" id="GO:0016740">
    <property type="term" value="F:transferase activity"/>
    <property type="evidence" value="ECO:0007669"/>
    <property type="project" value="UniProtKB-KW"/>
</dbReference>
<comment type="caution">
    <text evidence="2">The sequence shown here is derived from an EMBL/GenBank/DDBJ whole genome shotgun (WGS) entry which is preliminary data.</text>
</comment>
<proteinExistence type="predicted"/>
<dbReference type="InterPro" id="IPR005939">
    <property type="entry name" value="BLH_phosphatase-like"/>
</dbReference>
<dbReference type="Gene3D" id="3.90.190.10">
    <property type="entry name" value="Protein tyrosine phosphatase superfamily"/>
    <property type="match status" value="1"/>
</dbReference>
<dbReference type="RefSeq" id="WP_277862043.1">
    <property type="nucleotide sequence ID" value="NZ_JARRAG010000002.1"/>
</dbReference>
<dbReference type="Pfam" id="PF04273">
    <property type="entry name" value="BLH_phosphatase"/>
    <property type="match status" value="1"/>
</dbReference>
<dbReference type="Proteomes" id="UP001216907">
    <property type="component" value="Unassembled WGS sequence"/>
</dbReference>
<dbReference type="InterPro" id="IPR029021">
    <property type="entry name" value="Prot-tyrosine_phosphatase-like"/>
</dbReference>
<reference evidence="2 3" key="1">
    <citation type="submission" date="2023-03" db="EMBL/GenBank/DDBJ databases">
        <title>Paludisphaera mucosa sp. nov. a novel planctomycete from northern fen.</title>
        <authorList>
            <person name="Ivanova A."/>
        </authorList>
    </citation>
    <scope>NUCLEOTIDE SEQUENCE [LARGE SCALE GENOMIC DNA]</scope>
    <source>
        <strain evidence="2 3">Pla2</strain>
    </source>
</reference>
<feature type="domain" description="Beta-lactamase hydrolase-like protein phosphatase-like" evidence="1">
    <location>
        <begin position="5"/>
        <end position="113"/>
    </location>
</feature>
<sequence length="149" mass="16147">MNLERPITDRITIADQPEEADLARFRDDGYGAVVNLRQDGEPEQPMDIAAEGREAAGLGMAYHHYAVGQPPLADPGVAEACDFIDRESAKGKVLVHCRKGARAAAIVLIQQARAHGWKPDEAVAKGRAIGIELEPPLRAKVEQYLNAQA</sequence>
<evidence type="ECO:0000313" key="2">
    <source>
        <dbReference type="EMBL" id="MDG3005713.1"/>
    </source>
</evidence>
<dbReference type="SUPFAM" id="SSF52799">
    <property type="entry name" value="(Phosphotyrosine protein) phosphatases II"/>
    <property type="match status" value="1"/>
</dbReference>
<name>A0ABT6FEA3_9BACT</name>
<organism evidence="2 3">
    <name type="scientific">Paludisphaera mucosa</name>
    <dbReference type="NCBI Taxonomy" id="3030827"/>
    <lineage>
        <taxon>Bacteria</taxon>
        <taxon>Pseudomonadati</taxon>
        <taxon>Planctomycetota</taxon>
        <taxon>Planctomycetia</taxon>
        <taxon>Isosphaerales</taxon>
        <taxon>Isosphaeraceae</taxon>
        <taxon>Paludisphaera</taxon>
    </lineage>
</organism>
<keyword evidence="3" id="KW-1185">Reference proteome</keyword>